<evidence type="ECO:0000256" key="5">
    <source>
        <dbReference type="SAM" id="MobiDB-lite"/>
    </source>
</evidence>
<proteinExistence type="predicted"/>
<dbReference type="AlphaFoldDB" id="A0AAV3NPR5"/>
<comment type="caution">
    <text evidence="7">The sequence shown here is derived from an EMBL/GenBank/DDBJ whole genome shotgun (WGS) entry which is preliminary data.</text>
</comment>
<dbReference type="PANTHER" id="PTHR15898:SF13">
    <property type="entry name" value="BIFUNCTIONAL APOPTOSIS REGULATOR"/>
    <property type="match status" value="1"/>
</dbReference>
<reference evidence="7 8" key="1">
    <citation type="submission" date="2024-01" db="EMBL/GenBank/DDBJ databases">
        <title>The complete chloroplast genome sequence of Lithospermum erythrorhizon: insights into the phylogenetic relationship among Boraginaceae species and the maternal lineages of purple gromwells.</title>
        <authorList>
            <person name="Okada T."/>
            <person name="Watanabe K."/>
        </authorList>
    </citation>
    <scope>NUCLEOTIDE SEQUENCE [LARGE SCALE GENOMIC DNA]</scope>
</reference>
<evidence type="ECO:0000313" key="7">
    <source>
        <dbReference type="EMBL" id="GAA0140882.1"/>
    </source>
</evidence>
<dbReference type="Proteomes" id="UP001454036">
    <property type="component" value="Unassembled WGS sequence"/>
</dbReference>
<organism evidence="7 8">
    <name type="scientific">Lithospermum erythrorhizon</name>
    <name type="common">Purple gromwell</name>
    <name type="synonym">Lithospermum officinale var. erythrorhizon</name>
    <dbReference type="NCBI Taxonomy" id="34254"/>
    <lineage>
        <taxon>Eukaryota</taxon>
        <taxon>Viridiplantae</taxon>
        <taxon>Streptophyta</taxon>
        <taxon>Embryophyta</taxon>
        <taxon>Tracheophyta</taxon>
        <taxon>Spermatophyta</taxon>
        <taxon>Magnoliopsida</taxon>
        <taxon>eudicotyledons</taxon>
        <taxon>Gunneridae</taxon>
        <taxon>Pentapetalae</taxon>
        <taxon>asterids</taxon>
        <taxon>lamiids</taxon>
        <taxon>Boraginales</taxon>
        <taxon>Boraginaceae</taxon>
        <taxon>Boraginoideae</taxon>
        <taxon>Lithospermeae</taxon>
        <taxon>Lithospermum</taxon>
    </lineage>
</organism>
<evidence type="ECO:0000313" key="8">
    <source>
        <dbReference type="Proteomes" id="UP001454036"/>
    </source>
</evidence>
<name>A0AAV3NPR5_LITER</name>
<evidence type="ECO:0000256" key="4">
    <source>
        <dbReference type="PROSITE-ProRule" id="PRU00228"/>
    </source>
</evidence>
<sequence length="139" mass="15667">MYPIVGERYGCKDCKELMGFDLCEGCYDSSCKLPGRFNQQHTEDHQFEKVDLAYYHHILARLETVSISGNPIDYRSALLRGLSVHPEEIDSNDMQEHEDGSLSPEDLGDSPETPIIILDDDDGDDANFYTSEDEEGVDS</sequence>
<dbReference type="PANTHER" id="PTHR15898">
    <property type="entry name" value="BIFUNCTIONAL APOPTOSIS REGULATOR"/>
    <property type="match status" value="1"/>
</dbReference>
<dbReference type="SUPFAM" id="SSF57850">
    <property type="entry name" value="RING/U-box"/>
    <property type="match status" value="1"/>
</dbReference>
<keyword evidence="3" id="KW-0862">Zinc</keyword>
<evidence type="ECO:0000256" key="1">
    <source>
        <dbReference type="ARBA" id="ARBA00022723"/>
    </source>
</evidence>
<dbReference type="GO" id="GO:0043161">
    <property type="term" value="P:proteasome-mediated ubiquitin-dependent protein catabolic process"/>
    <property type="evidence" value="ECO:0007669"/>
    <property type="project" value="TreeGrafter"/>
</dbReference>
<evidence type="ECO:0000259" key="6">
    <source>
        <dbReference type="PROSITE" id="PS50135"/>
    </source>
</evidence>
<accession>A0AAV3NPR5</accession>
<gene>
    <name evidence="7" type="ORF">LIER_02152</name>
</gene>
<evidence type="ECO:0000256" key="3">
    <source>
        <dbReference type="ARBA" id="ARBA00022833"/>
    </source>
</evidence>
<protein>
    <recommendedName>
        <fullName evidence="6">ZZ-type domain-containing protein</fullName>
    </recommendedName>
</protein>
<dbReference type="EMBL" id="BAABME010000228">
    <property type="protein sequence ID" value="GAA0140882.1"/>
    <property type="molecule type" value="Genomic_DNA"/>
</dbReference>
<feature type="region of interest" description="Disordered" evidence="5">
    <location>
        <begin position="86"/>
        <end position="139"/>
    </location>
</feature>
<dbReference type="GO" id="GO:0061630">
    <property type="term" value="F:ubiquitin protein ligase activity"/>
    <property type="evidence" value="ECO:0007669"/>
    <property type="project" value="TreeGrafter"/>
</dbReference>
<dbReference type="InterPro" id="IPR000433">
    <property type="entry name" value="Znf_ZZ"/>
</dbReference>
<feature type="compositionally biased region" description="Acidic residues" evidence="5">
    <location>
        <begin position="118"/>
        <end position="139"/>
    </location>
</feature>
<keyword evidence="2 4" id="KW-0863">Zinc-finger</keyword>
<keyword evidence="8" id="KW-1185">Reference proteome</keyword>
<keyword evidence="1" id="KW-0479">Metal-binding</keyword>
<dbReference type="Gene3D" id="3.30.60.90">
    <property type="match status" value="1"/>
</dbReference>
<dbReference type="InterPro" id="IPR043145">
    <property type="entry name" value="Znf_ZZ_sf"/>
</dbReference>
<evidence type="ECO:0000256" key="2">
    <source>
        <dbReference type="ARBA" id="ARBA00022771"/>
    </source>
</evidence>
<feature type="domain" description="ZZ-type" evidence="6">
    <location>
        <begin position="1"/>
        <end position="55"/>
    </location>
</feature>
<dbReference type="GO" id="GO:0008270">
    <property type="term" value="F:zinc ion binding"/>
    <property type="evidence" value="ECO:0007669"/>
    <property type="project" value="UniProtKB-KW"/>
</dbReference>
<dbReference type="PROSITE" id="PS50135">
    <property type="entry name" value="ZF_ZZ_2"/>
    <property type="match status" value="1"/>
</dbReference>